<keyword evidence="2" id="KW-1185">Reference proteome</keyword>
<reference evidence="1" key="1">
    <citation type="submission" date="2021-03" db="EMBL/GenBank/DDBJ databases">
        <authorList>
            <person name="Tran Van P."/>
        </authorList>
    </citation>
    <scope>NUCLEOTIDE SEQUENCE</scope>
</reference>
<proteinExistence type="predicted"/>
<dbReference type="Proteomes" id="UP001153148">
    <property type="component" value="Unassembled WGS sequence"/>
</dbReference>
<organism evidence="1 2">
    <name type="scientific">Timema podura</name>
    <name type="common">Walking stick</name>
    <dbReference type="NCBI Taxonomy" id="61482"/>
    <lineage>
        <taxon>Eukaryota</taxon>
        <taxon>Metazoa</taxon>
        <taxon>Ecdysozoa</taxon>
        <taxon>Arthropoda</taxon>
        <taxon>Hexapoda</taxon>
        <taxon>Insecta</taxon>
        <taxon>Pterygota</taxon>
        <taxon>Neoptera</taxon>
        <taxon>Polyneoptera</taxon>
        <taxon>Phasmatodea</taxon>
        <taxon>Timematodea</taxon>
        <taxon>Timematoidea</taxon>
        <taxon>Timematidae</taxon>
        <taxon>Timema</taxon>
    </lineage>
</organism>
<accession>A0ABN7P7N5</accession>
<dbReference type="EMBL" id="CAJPIN010029330">
    <property type="protein sequence ID" value="CAG2063815.1"/>
    <property type="molecule type" value="Genomic_DNA"/>
</dbReference>
<comment type="caution">
    <text evidence="1">The sequence shown here is derived from an EMBL/GenBank/DDBJ whole genome shotgun (WGS) entry which is preliminary data.</text>
</comment>
<name>A0ABN7P7N5_TIMPD</name>
<gene>
    <name evidence="1" type="ORF">TPAB3V08_LOCUS10762</name>
</gene>
<protein>
    <submittedName>
        <fullName evidence="1">Uncharacterized protein</fullName>
    </submittedName>
</protein>
<evidence type="ECO:0000313" key="1">
    <source>
        <dbReference type="EMBL" id="CAG2063815.1"/>
    </source>
</evidence>
<evidence type="ECO:0000313" key="2">
    <source>
        <dbReference type="Proteomes" id="UP001153148"/>
    </source>
</evidence>
<sequence>MKQGVQEKIYGIQNERGEMIWDENSRRERWKEYFEQLYGTTGAPRNFLWKGLAIPFEYKESVTGARKFVSGVGKHGEFKNISDEAPPVKVK</sequence>